<dbReference type="GO" id="GO:0001889">
    <property type="term" value="P:liver development"/>
    <property type="evidence" value="ECO:0007669"/>
    <property type="project" value="InterPro"/>
</dbReference>
<evidence type="ECO:0000313" key="4">
    <source>
        <dbReference type="EMBL" id="ADM43498.1"/>
    </source>
</evidence>
<name>E0YMK2_HUMAN</name>
<dbReference type="OrthoDB" id="10069265at2759"/>
<evidence type="ECO:0000313" key="3">
    <source>
        <dbReference type="EMBL" id="ADM43496.1"/>
    </source>
</evidence>
<reference evidence="4" key="2">
    <citation type="submission" date="2010-04" db="EMBL/GenBank/DDBJ databases">
        <title>Homo sapiens HNF1 alpha B mRNA splicing variant 5.</title>
        <authorList>
            <person name="Yang C.-W."/>
            <person name="Tsai D.-Y."/>
        </authorList>
    </citation>
    <scope>NUCLEOTIDE SEQUENCE</scope>
</reference>
<dbReference type="GO" id="GO:0005634">
    <property type="term" value="C:nucleus"/>
    <property type="evidence" value="ECO:0007669"/>
    <property type="project" value="InterPro"/>
</dbReference>
<feature type="domain" description="Hepatocyte nuclear factor 1 beta isoform C-terminal" evidence="2">
    <location>
        <begin position="1"/>
        <end position="96"/>
    </location>
</feature>
<dbReference type="AlphaFoldDB" id="E0YMK2"/>
<dbReference type="PANTHER" id="PTHR11568">
    <property type="entry name" value="HEPATOCYTE NUCLEAR FACTOR 1"/>
    <property type="match status" value="1"/>
</dbReference>
<accession>E0YMK2</accession>
<sequence length="138" mass="14340">MASLPGVMTIGPGEPASLGPTFTNTGASTLVIGLASTQAQSVPVINSMGSSLTTLQPVQFSQPLHPSYQQPLMPPVQSHVTQSPFMATMAQLQSPHGERPVPHTAGDDDRGWLSMDAGERGAWQALQSACVSGTSVFP</sequence>
<feature type="region of interest" description="Disordered" evidence="1">
    <location>
        <begin position="92"/>
        <end position="114"/>
    </location>
</feature>
<dbReference type="EMBL" id="HM116563">
    <property type="protein sequence ID" value="ADM43498.1"/>
    <property type="molecule type" value="mRNA"/>
</dbReference>
<evidence type="ECO:0000259" key="2">
    <source>
        <dbReference type="Pfam" id="PF04812"/>
    </source>
</evidence>
<gene>
    <name evidence="3" type="primary">HNF1A</name>
</gene>
<dbReference type="ChiTaRS" id="HNF1A">
    <property type="organism name" value="human"/>
</dbReference>
<dbReference type="InterPro" id="IPR006897">
    <property type="entry name" value="HNF1b_C"/>
</dbReference>
<dbReference type="GO" id="GO:0030073">
    <property type="term" value="P:insulin secretion"/>
    <property type="evidence" value="ECO:0007669"/>
    <property type="project" value="InterPro"/>
</dbReference>
<dbReference type="GO" id="GO:0006357">
    <property type="term" value="P:regulation of transcription by RNA polymerase II"/>
    <property type="evidence" value="ECO:0007669"/>
    <property type="project" value="InterPro"/>
</dbReference>
<dbReference type="GO" id="GO:0045893">
    <property type="term" value="P:positive regulation of DNA-templated transcription"/>
    <property type="evidence" value="ECO:0007669"/>
    <property type="project" value="InterPro"/>
</dbReference>
<protein>
    <submittedName>
        <fullName evidence="3">HNF1 alpha B splice variant 3</fullName>
    </submittedName>
    <submittedName>
        <fullName evidence="4">HNF1 alpha B splice variant 5</fullName>
    </submittedName>
</protein>
<dbReference type="EMBL" id="HM116559">
    <property type="protein sequence ID" value="ADM43496.1"/>
    <property type="molecule type" value="mRNA"/>
</dbReference>
<proteinExistence type="evidence at transcript level"/>
<dbReference type="Pfam" id="PF04812">
    <property type="entry name" value="HNF-1B_C"/>
    <property type="match status" value="1"/>
</dbReference>
<dbReference type="InterPro" id="IPR039066">
    <property type="entry name" value="HNF-1"/>
</dbReference>
<feature type="region of interest" description="Disordered" evidence="1">
    <location>
        <begin position="1"/>
        <end position="21"/>
    </location>
</feature>
<reference evidence="3" key="1">
    <citation type="submission" date="2010-04" db="EMBL/GenBank/DDBJ databases">
        <title>Homo sapiens HNF1 alpha B mRNA splicing variant 3.</title>
        <authorList>
            <person name="Yang C.-W."/>
            <person name="Tsai D.-Y."/>
        </authorList>
    </citation>
    <scope>NUCLEOTIDE SEQUENCE</scope>
</reference>
<evidence type="ECO:0000256" key="1">
    <source>
        <dbReference type="SAM" id="MobiDB-lite"/>
    </source>
</evidence>
<dbReference type="PANTHER" id="PTHR11568:SF4">
    <property type="entry name" value="HEPATOCYTE NUCLEAR FACTOR 1-ALPHA"/>
    <property type="match status" value="1"/>
</dbReference>
<feature type="compositionally biased region" description="Basic and acidic residues" evidence="1">
    <location>
        <begin position="96"/>
        <end position="111"/>
    </location>
</feature>
<organism evidence="3">
    <name type="scientific">Homo sapiens</name>
    <name type="common">Human</name>
    <dbReference type="NCBI Taxonomy" id="9606"/>
    <lineage>
        <taxon>Eukaryota</taxon>
        <taxon>Metazoa</taxon>
        <taxon>Chordata</taxon>
        <taxon>Craniata</taxon>
        <taxon>Vertebrata</taxon>
        <taxon>Euteleostomi</taxon>
        <taxon>Mammalia</taxon>
        <taxon>Eutheria</taxon>
        <taxon>Euarchontoglires</taxon>
        <taxon>Primates</taxon>
        <taxon>Haplorrhini</taxon>
        <taxon>Catarrhini</taxon>
        <taxon>Hominidae</taxon>
        <taxon>Homo</taxon>
    </lineage>
</organism>
<dbReference type="GO" id="GO:0031016">
    <property type="term" value="P:pancreas development"/>
    <property type="evidence" value="ECO:0007669"/>
    <property type="project" value="InterPro"/>
</dbReference>